<dbReference type="Gene3D" id="3.40.190.10">
    <property type="entry name" value="Periplasmic binding protein-like II"/>
    <property type="match status" value="1"/>
</dbReference>
<keyword evidence="2" id="KW-0675">Receptor</keyword>
<dbReference type="Proteomes" id="UP001549320">
    <property type="component" value="Unassembled WGS sequence"/>
</dbReference>
<dbReference type="Pfam" id="PF03401">
    <property type="entry name" value="TctC"/>
    <property type="match status" value="1"/>
</dbReference>
<dbReference type="PROSITE" id="PS51318">
    <property type="entry name" value="TAT"/>
    <property type="match status" value="1"/>
</dbReference>
<dbReference type="InterPro" id="IPR042100">
    <property type="entry name" value="Bug_dom1"/>
</dbReference>
<evidence type="ECO:0000256" key="1">
    <source>
        <dbReference type="ARBA" id="ARBA00006987"/>
    </source>
</evidence>
<dbReference type="InterPro" id="IPR005064">
    <property type="entry name" value="BUG"/>
</dbReference>
<evidence type="ECO:0000313" key="2">
    <source>
        <dbReference type="EMBL" id="MET4580062.1"/>
    </source>
</evidence>
<dbReference type="PANTHER" id="PTHR42928">
    <property type="entry name" value="TRICARBOXYLATE-BINDING PROTEIN"/>
    <property type="match status" value="1"/>
</dbReference>
<keyword evidence="3" id="KW-1185">Reference proteome</keyword>
<dbReference type="RefSeq" id="WP_354448693.1">
    <property type="nucleotide sequence ID" value="NZ_JBEPSH010000013.1"/>
</dbReference>
<reference evidence="2 3" key="1">
    <citation type="submission" date="2024-06" db="EMBL/GenBank/DDBJ databases">
        <title>Sorghum-associated microbial communities from plants grown in Nebraska, USA.</title>
        <authorList>
            <person name="Schachtman D."/>
        </authorList>
    </citation>
    <scope>NUCLEOTIDE SEQUENCE [LARGE SCALE GENOMIC DNA]</scope>
    <source>
        <strain evidence="2 3">2709</strain>
    </source>
</reference>
<protein>
    <submittedName>
        <fullName evidence="2">Tripartite-type tricarboxylate transporter receptor subunit TctC</fullName>
    </submittedName>
</protein>
<proteinExistence type="inferred from homology"/>
<dbReference type="PANTHER" id="PTHR42928:SF5">
    <property type="entry name" value="BLR1237 PROTEIN"/>
    <property type="match status" value="1"/>
</dbReference>
<gene>
    <name evidence="2" type="ORF">ABIE13_005200</name>
</gene>
<comment type="caution">
    <text evidence="2">The sequence shown here is derived from an EMBL/GenBank/DDBJ whole genome shotgun (WGS) entry which is preliminary data.</text>
</comment>
<evidence type="ECO:0000313" key="3">
    <source>
        <dbReference type="Proteomes" id="UP001549320"/>
    </source>
</evidence>
<dbReference type="Gene3D" id="3.40.190.150">
    <property type="entry name" value="Bordetella uptake gene, domain 1"/>
    <property type="match status" value="1"/>
</dbReference>
<dbReference type="EMBL" id="JBEPSH010000013">
    <property type="protein sequence ID" value="MET4580062.1"/>
    <property type="molecule type" value="Genomic_DNA"/>
</dbReference>
<organism evidence="2 3">
    <name type="scientific">Ottowia thiooxydans</name>
    <dbReference type="NCBI Taxonomy" id="219182"/>
    <lineage>
        <taxon>Bacteria</taxon>
        <taxon>Pseudomonadati</taxon>
        <taxon>Pseudomonadota</taxon>
        <taxon>Betaproteobacteria</taxon>
        <taxon>Burkholderiales</taxon>
        <taxon>Comamonadaceae</taxon>
        <taxon>Ottowia</taxon>
    </lineage>
</organism>
<dbReference type="InterPro" id="IPR006311">
    <property type="entry name" value="TAT_signal"/>
</dbReference>
<dbReference type="PIRSF" id="PIRSF017082">
    <property type="entry name" value="YflP"/>
    <property type="match status" value="1"/>
</dbReference>
<name>A0ABV2QHQ7_9BURK</name>
<comment type="similarity">
    <text evidence="1">Belongs to the UPF0065 (bug) family.</text>
</comment>
<accession>A0ABV2QHQ7</accession>
<dbReference type="SUPFAM" id="SSF53850">
    <property type="entry name" value="Periplasmic binding protein-like II"/>
    <property type="match status" value="1"/>
</dbReference>
<sequence length="325" mass="34386">MSLSRRVLIQSMAGSAALSGIPVWAQPSPSRINVGFAAGGTLDVIARRLADQFKGRYAETVIVESKVGAGGRIANEAVKNAAPDGGTMVLSPSSPIVIFPHVYSKLSYDPQKDLKAVTPICSNAQVFVVGPSVPESVRTLSQFIDWAKANPSAGSYGTPAAGSIMHFQGLVFQKQAGIQLTHVAYRGMAAVVPDLISGNLPSSMAVMGDVTQYIANGRLRALAVTSEKRSRFLPAVPTFAELGFGEVTGVDWYGLFVPAKTPQALVDKLHANAIAAVKEPVVAESLEKAGFDPYTLDQTEFAKRIQAETLRWGPVVKASGFTPES</sequence>